<protein>
    <recommendedName>
        <fullName evidence="1">Zinc finger CGNR domain-containing protein</fullName>
    </recommendedName>
</protein>
<gene>
    <name evidence="2" type="ORF">A5771_17315</name>
</gene>
<dbReference type="PANTHER" id="PTHR35525:SF3">
    <property type="entry name" value="BLL6575 PROTEIN"/>
    <property type="match status" value="1"/>
</dbReference>
<dbReference type="InterPro" id="IPR023286">
    <property type="entry name" value="ABATE_dom_sf"/>
</dbReference>
<dbReference type="PANTHER" id="PTHR35525">
    <property type="entry name" value="BLL6575 PROTEIN"/>
    <property type="match status" value="1"/>
</dbReference>
<feature type="domain" description="Zinc finger CGNR" evidence="1">
    <location>
        <begin position="126"/>
        <end position="168"/>
    </location>
</feature>
<dbReference type="Gene3D" id="1.10.3300.10">
    <property type="entry name" value="Jann2411-like domain"/>
    <property type="match status" value="1"/>
</dbReference>
<sequence length="175" mass="18978">MDIVAAGPADEALLLELLNSTPVIDGVARDELEDPVTARAWLNSHNAGPANEQQLQELIDLRDALQDVVRGDRTPQALAPFLTGVGLSPALSDEGLTWTLTTRGTSPVAARALLAWDALRIASPGRLRPCANPDCRLFLIDRSKPNTARWCSMAICGNRMKARRHYQRAKGTASE</sequence>
<dbReference type="Proteomes" id="UP000093985">
    <property type="component" value="Unassembled WGS sequence"/>
</dbReference>
<dbReference type="InterPro" id="IPR021005">
    <property type="entry name" value="Znf_CGNR"/>
</dbReference>
<dbReference type="OrthoDB" id="123307at2"/>
<evidence type="ECO:0000259" key="1">
    <source>
        <dbReference type="Pfam" id="PF11706"/>
    </source>
</evidence>
<dbReference type="EMBL" id="LZIN01000095">
    <property type="protein sequence ID" value="OBG01233.1"/>
    <property type="molecule type" value="Genomic_DNA"/>
</dbReference>
<accession>A0A1A2E6M9</accession>
<dbReference type="Pfam" id="PF11706">
    <property type="entry name" value="zf-CGNR"/>
    <property type="match status" value="1"/>
</dbReference>
<dbReference type="RefSeq" id="WP_064856761.1">
    <property type="nucleotide sequence ID" value="NZ_LZIM01000049.1"/>
</dbReference>
<proteinExistence type="predicted"/>
<evidence type="ECO:0000313" key="3">
    <source>
        <dbReference type="Proteomes" id="UP000093985"/>
    </source>
</evidence>
<dbReference type="SUPFAM" id="SSF160904">
    <property type="entry name" value="Jann2411-like"/>
    <property type="match status" value="1"/>
</dbReference>
<organism evidence="2 3">
    <name type="scientific">Mycolicibacter sinensis (strain JDM601)</name>
    <name type="common">Mycobacterium sinense</name>
    <dbReference type="NCBI Taxonomy" id="875328"/>
    <lineage>
        <taxon>Bacteria</taxon>
        <taxon>Bacillati</taxon>
        <taxon>Actinomycetota</taxon>
        <taxon>Actinomycetes</taxon>
        <taxon>Mycobacteriales</taxon>
        <taxon>Mycobacteriaceae</taxon>
        <taxon>Mycolicibacter</taxon>
    </lineage>
</organism>
<dbReference type="Pfam" id="PF07336">
    <property type="entry name" value="ABATE"/>
    <property type="match status" value="1"/>
</dbReference>
<reference evidence="3" key="1">
    <citation type="submission" date="2016-06" db="EMBL/GenBank/DDBJ databases">
        <authorList>
            <person name="Sutton G."/>
            <person name="Brinkac L."/>
            <person name="Sanka R."/>
            <person name="Adams M."/>
            <person name="Lau E."/>
            <person name="Mehaffy C."/>
            <person name="Tameris M."/>
            <person name="Hatherill M."/>
            <person name="Hanekom W."/>
            <person name="Mahomed H."/>
            <person name="Mcshane H."/>
        </authorList>
    </citation>
    <scope>NUCLEOTIDE SEQUENCE [LARGE SCALE GENOMIC DNA]</scope>
    <source>
        <strain evidence="3">852014-51077_SCH5608930-a</strain>
    </source>
</reference>
<evidence type="ECO:0000313" key="2">
    <source>
        <dbReference type="EMBL" id="OBG01233.1"/>
    </source>
</evidence>
<dbReference type="InterPro" id="IPR010852">
    <property type="entry name" value="ABATE"/>
</dbReference>
<comment type="caution">
    <text evidence="2">The sequence shown here is derived from an EMBL/GenBank/DDBJ whole genome shotgun (WGS) entry which is preliminary data.</text>
</comment>
<dbReference type="AlphaFoldDB" id="A0A1A2E6M9"/>
<name>A0A1A2E6M9_MYCSD</name>